<feature type="transmembrane region" description="Helical" evidence="6">
    <location>
        <begin position="142"/>
        <end position="159"/>
    </location>
</feature>
<evidence type="ECO:0000313" key="7">
    <source>
        <dbReference type="EMBL" id="CAF0691426.1"/>
    </source>
</evidence>
<evidence type="ECO:0000256" key="2">
    <source>
        <dbReference type="ARBA" id="ARBA00022692"/>
    </source>
</evidence>
<keyword evidence="4 6" id="KW-0472">Membrane</keyword>
<feature type="transmembrane region" description="Helical" evidence="6">
    <location>
        <begin position="56"/>
        <end position="80"/>
    </location>
</feature>
<dbReference type="Pfam" id="PF13520">
    <property type="entry name" value="AA_permease_2"/>
    <property type="match status" value="1"/>
</dbReference>
<evidence type="ECO:0000256" key="6">
    <source>
        <dbReference type="SAM" id="Phobius"/>
    </source>
</evidence>
<dbReference type="GO" id="GO:0016020">
    <property type="term" value="C:membrane"/>
    <property type="evidence" value="ECO:0007669"/>
    <property type="project" value="UniProtKB-SubCell"/>
</dbReference>
<evidence type="ECO:0000313" key="8">
    <source>
        <dbReference type="Proteomes" id="UP000663859"/>
    </source>
</evidence>
<feature type="transmembrane region" description="Helical" evidence="6">
    <location>
        <begin position="29"/>
        <end position="50"/>
    </location>
</feature>
<dbReference type="PIRSF" id="PIRSF006060">
    <property type="entry name" value="AA_transporter"/>
    <property type="match status" value="1"/>
</dbReference>
<feature type="transmembrane region" description="Helical" evidence="6">
    <location>
        <begin position="210"/>
        <end position="231"/>
    </location>
</feature>
<organism evidence="7 8">
    <name type="scientific">Candidatus Methylacidithermus pantelleriae</name>
    <dbReference type="NCBI Taxonomy" id="2744239"/>
    <lineage>
        <taxon>Bacteria</taxon>
        <taxon>Pseudomonadati</taxon>
        <taxon>Verrucomicrobiota</taxon>
        <taxon>Methylacidiphilae</taxon>
        <taxon>Methylacidiphilales</taxon>
        <taxon>Methylacidiphilaceae</taxon>
        <taxon>Candidatus Methylacidithermus</taxon>
    </lineage>
</organism>
<dbReference type="EMBL" id="CAJNOB010000002">
    <property type="protein sequence ID" value="CAF0691426.1"/>
    <property type="molecule type" value="Genomic_DNA"/>
</dbReference>
<keyword evidence="8" id="KW-1185">Reference proteome</keyword>
<name>A0A8J2BRA7_9BACT</name>
<dbReference type="GO" id="GO:0015179">
    <property type="term" value="F:L-amino acid transmembrane transporter activity"/>
    <property type="evidence" value="ECO:0007669"/>
    <property type="project" value="TreeGrafter"/>
</dbReference>
<keyword evidence="2 6" id="KW-0812">Transmembrane</keyword>
<feature type="transmembrane region" description="Helical" evidence="6">
    <location>
        <begin position="342"/>
        <end position="360"/>
    </location>
</feature>
<keyword evidence="3 6" id="KW-1133">Transmembrane helix</keyword>
<dbReference type="InterPro" id="IPR002293">
    <property type="entry name" value="AA/rel_permease1"/>
</dbReference>
<feature type="transmembrane region" description="Helical" evidence="6">
    <location>
        <begin position="290"/>
        <end position="313"/>
    </location>
</feature>
<proteinExistence type="predicted"/>
<evidence type="ECO:0000256" key="4">
    <source>
        <dbReference type="ARBA" id="ARBA00023136"/>
    </source>
</evidence>
<dbReference type="InterPro" id="IPR050598">
    <property type="entry name" value="AminoAcid_Transporter"/>
</dbReference>
<feature type="transmembrane region" description="Helical" evidence="6">
    <location>
        <begin position="366"/>
        <end position="387"/>
    </location>
</feature>
<protein>
    <submittedName>
        <fullName evidence="7">Amino acid permease-associated protein</fullName>
    </submittedName>
</protein>
<comment type="subcellular location">
    <subcellularLocation>
        <location evidence="1">Membrane</location>
        <topology evidence="1">Multi-pass membrane protein</topology>
    </subcellularLocation>
</comment>
<feature type="region of interest" description="Disordered" evidence="5">
    <location>
        <begin position="1"/>
        <end position="20"/>
    </location>
</feature>
<dbReference type="PANTHER" id="PTHR11785">
    <property type="entry name" value="AMINO ACID TRANSPORTER"/>
    <property type="match status" value="1"/>
</dbReference>
<evidence type="ECO:0000256" key="1">
    <source>
        <dbReference type="ARBA" id="ARBA00004141"/>
    </source>
</evidence>
<feature type="transmembrane region" description="Helical" evidence="6">
    <location>
        <begin position="171"/>
        <end position="190"/>
    </location>
</feature>
<feature type="transmembrane region" description="Helical" evidence="6">
    <location>
        <begin position="243"/>
        <end position="270"/>
    </location>
</feature>
<feature type="transmembrane region" description="Helical" evidence="6">
    <location>
        <begin position="399"/>
        <end position="419"/>
    </location>
</feature>
<reference evidence="7" key="1">
    <citation type="submission" date="2021-02" db="EMBL/GenBank/DDBJ databases">
        <authorList>
            <person name="Cremers G."/>
            <person name="Picone N."/>
        </authorList>
    </citation>
    <scope>NUCLEOTIDE SEQUENCE</scope>
    <source>
        <strain evidence="7">PQ17</strain>
    </source>
</reference>
<dbReference type="RefSeq" id="WP_174582696.1">
    <property type="nucleotide sequence ID" value="NZ_CAJNOB010000002.1"/>
</dbReference>
<feature type="transmembrane region" description="Helical" evidence="6">
    <location>
        <begin position="425"/>
        <end position="443"/>
    </location>
</feature>
<evidence type="ECO:0000256" key="5">
    <source>
        <dbReference type="SAM" id="MobiDB-lite"/>
    </source>
</evidence>
<comment type="caution">
    <text evidence="7">The sequence shown here is derived from an EMBL/GenBank/DDBJ whole genome shotgun (WGS) entry which is preliminary data.</text>
</comment>
<evidence type="ECO:0000256" key="3">
    <source>
        <dbReference type="ARBA" id="ARBA00022989"/>
    </source>
</evidence>
<dbReference type="Gene3D" id="1.20.1740.10">
    <property type="entry name" value="Amino acid/polyamine transporter I"/>
    <property type="match status" value="1"/>
</dbReference>
<feature type="transmembrane region" description="Helical" evidence="6">
    <location>
        <begin position="101"/>
        <end position="130"/>
    </location>
</feature>
<gene>
    <name evidence="7" type="ORF">MPNT_100042</name>
</gene>
<accession>A0A8J2BRA7</accession>
<dbReference type="PANTHER" id="PTHR11785:SF512">
    <property type="entry name" value="SOBREMESA, ISOFORM B"/>
    <property type="match status" value="1"/>
</dbReference>
<dbReference type="AlphaFoldDB" id="A0A8J2BRA7"/>
<sequence length="456" mass="48681">MLRQDPPHPTAPGQSERVDSFPSIPFSSAVALVVADMIGTGVFTSLGFQLEELHSAFAILTLWILGGLLSLCGALSYGELGAAFPRSGGEYRLLGRIFHPALGFAAGLVSLTVGFPAPVALSAMAFGGYAARGLGLTLSPKILALALVVLVTLVHMGGIPESARFQNGATLLKIVLILSMIVAGMLAPKASGLALEPVPEEIREFLSPSFAVALVYVLYSYAGWNAAIYIAGELENPRRLLPLALITGTTFVTLLYVLFHAVLLCLAPPAVFQGQLEVAMVAGKLLFGPWGARIVAIALCLGLVSSVSAMVWAGPRVAMAMGEDLPQLRWLAKKNQGGNPSIATALQGITACLFLLSGTFSQVLSYIQWTLQLCSFLTVLGVMVLRYREPELPRPYRTWGYPWTPLLFLVASLWVLIHLLHSRPMESLCGAATLLAGVLVYYLPIFNQGARPPQNV</sequence>
<dbReference type="Proteomes" id="UP000663859">
    <property type="component" value="Unassembled WGS sequence"/>
</dbReference>